<dbReference type="EMBL" id="CDMZ01001738">
    <property type="protein sequence ID" value="CEM36891.1"/>
    <property type="molecule type" value="Genomic_DNA"/>
</dbReference>
<feature type="compositionally biased region" description="Polar residues" evidence="1">
    <location>
        <begin position="16"/>
        <end position="32"/>
    </location>
</feature>
<accession>A0A0G4H0M9</accession>
<feature type="region of interest" description="Disordered" evidence="1">
    <location>
        <begin position="1"/>
        <end position="32"/>
    </location>
</feature>
<organism evidence="2">
    <name type="scientific">Chromera velia CCMP2878</name>
    <dbReference type="NCBI Taxonomy" id="1169474"/>
    <lineage>
        <taxon>Eukaryota</taxon>
        <taxon>Sar</taxon>
        <taxon>Alveolata</taxon>
        <taxon>Colpodellida</taxon>
        <taxon>Chromeraceae</taxon>
        <taxon>Chromera</taxon>
    </lineage>
</organism>
<feature type="compositionally biased region" description="Low complexity" evidence="1">
    <location>
        <begin position="597"/>
        <end position="611"/>
    </location>
</feature>
<feature type="compositionally biased region" description="Polar residues" evidence="1">
    <location>
        <begin position="506"/>
        <end position="524"/>
    </location>
</feature>
<dbReference type="VEuPathDB" id="CryptoDB:Cvel_24133"/>
<feature type="region of interest" description="Disordered" evidence="1">
    <location>
        <begin position="549"/>
        <end position="712"/>
    </location>
</feature>
<proteinExistence type="predicted"/>
<feature type="compositionally biased region" description="Low complexity" evidence="1">
    <location>
        <begin position="493"/>
        <end position="504"/>
    </location>
</feature>
<gene>
    <name evidence="2" type="ORF">Cvel_24133</name>
</gene>
<dbReference type="PhylomeDB" id="A0A0G4H0M9"/>
<evidence type="ECO:0000256" key="1">
    <source>
        <dbReference type="SAM" id="MobiDB-lite"/>
    </source>
</evidence>
<reference evidence="2" key="1">
    <citation type="submission" date="2014-11" db="EMBL/GenBank/DDBJ databases">
        <authorList>
            <person name="Otto D Thomas"/>
            <person name="Naeem Raeece"/>
        </authorList>
    </citation>
    <scope>NUCLEOTIDE SEQUENCE</scope>
</reference>
<evidence type="ECO:0000313" key="2">
    <source>
        <dbReference type="EMBL" id="CEM36891.1"/>
    </source>
</evidence>
<dbReference type="AlphaFoldDB" id="A0A0G4H0M9"/>
<feature type="compositionally biased region" description="Polar residues" evidence="1">
    <location>
        <begin position="480"/>
        <end position="489"/>
    </location>
</feature>
<protein>
    <submittedName>
        <fullName evidence="2">Uncharacterized protein</fullName>
    </submittedName>
</protein>
<feature type="compositionally biased region" description="Polar residues" evidence="1">
    <location>
        <begin position="581"/>
        <end position="591"/>
    </location>
</feature>
<feature type="region of interest" description="Disordered" evidence="1">
    <location>
        <begin position="429"/>
        <end position="524"/>
    </location>
</feature>
<feature type="compositionally biased region" description="Low complexity" evidence="1">
    <location>
        <begin position="462"/>
        <end position="475"/>
    </location>
</feature>
<feature type="compositionally biased region" description="Low complexity" evidence="1">
    <location>
        <begin position="625"/>
        <end position="684"/>
    </location>
</feature>
<feature type="compositionally biased region" description="Low complexity" evidence="1">
    <location>
        <begin position="549"/>
        <end position="569"/>
    </location>
</feature>
<feature type="compositionally biased region" description="Polar residues" evidence="1">
    <location>
        <begin position="449"/>
        <end position="461"/>
    </location>
</feature>
<sequence>MRGAASDPGRYRRPGSVSSYGGSCDSADSASEWQSVQTAPAANLDAERTAILDRMRGSVVQGSNFQVVMSRLCRTAFHKDFGVLPPDLRSCVSVATDASDSSVDRDILQSDMLVLSPHVFDPVGDREFAPEEQRKMVRGGEPYFLPAGWTRAGMKMPDLSGCSQWYVAFDGKRFDNRNSLVKNGVLLPARVRSGGLVVLHLHQRVPTGDRSLSGTSNSSFGMRGAKEEKGWSVSQSIHYAALFAQPFGLEKTYLQLVYQVLVNPSQASHSAGEFMHGMWDSSLPFDPNFSNKRLQCAVSTSGVIVTGLLFREVRSHPYELTVQRIETVRRWKKMRSESAVYMWLFKWKAEGAASEEWMQFGTAIQDLLNSQWREGRAISSPFRMRIGNIGPPEGYVWEVVFCLPIVRIVDDPSVCFTVGTSAVVSPAPPPAALQTQQHVPVQAGHGGQQPHTQMQRQQLSEASQAPSPATASTYSPSPPVYQQTRQPPLNLNAAAAAASSSASAPQHRTPNYPSEGLHTQTTQTQMARPTFQHPTPHVYAPPEPAAVAAASSRLVSGSSDYSGSSASASHPPETLGGPGSAQGSTQSSSMGPPTALYSHQSSSPSSNFHYSLAAPPPSSVNTPNAVAGATGQTGPGPAQHPHPGAASGTPADPQGAQPRQQQQPAAVTGGDAPPPAAAAARPGAPLVPSPHGAPPQKGEASPPDPGPPPGFG</sequence>
<name>A0A0G4H0M9_9ALVE</name>
<feature type="compositionally biased region" description="Pro residues" evidence="1">
    <location>
        <begin position="702"/>
        <end position="712"/>
    </location>
</feature>